<reference evidence="5 6" key="1">
    <citation type="submission" date="2019-03" db="EMBL/GenBank/DDBJ databases">
        <title>Deep-cultivation of Planctomycetes and their phenomic and genomic characterization uncovers novel biology.</title>
        <authorList>
            <person name="Wiegand S."/>
            <person name="Jogler M."/>
            <person name="Boedeker C."/>
            <person name="Pinto D."/>
            <person name="Vollmers J."/>
            <person name="Rivas-Marin E."/>
            <person name="Kohn T."/>
            <person name="Peeters S.H."/>
            <person name="Heuer A."/>
            <person name="Rast P."/>
            <person name="Oberbeckmann S."/>
            <person name="Bunk B."/>
            <person name="Jeske O."/>
            <person name="Meyerdierks A."/>
            <person name="Storesund J.E."/>
            <person name="Kallscheuer N."/>
            <person name="Luecker S."/>
            <person name="Lage O.M."/>
            <person name="Pohl T."/>
            <person name="Merkel B.J."/>
            <person name="Hornburger P."/>
            <person name="Mueller R.-W."/>
            <person name="Bruemmer F."/>
            <person name="Labrenz M."/>
            <person name="Spormann A.M."/>
            <person name="Op den Camp H."/>
            <person name="Overmann J."/>
            <person name="Amann R."/>
            <person name="Jetten M.S.M."/>
            <person name="Mascher T."/>
            <person name="Medema M.H."/>
            <person name="Devos D.P."/>
            <person name="Kaster A.-K."/>
            <person name="Ovreas L."/>
            <person name="Rohde M."/>
            <person name="Galperin M.Y."/>
            <person name="Jogler C."/>
        </authorList>
    </citation>
    <scope>NUCLEOTIDE SEQUENCE [LARGE SCALE GENOMIC DNA]</scope>
    <source>
        <strain evidence="5 6">Enr13</strain>
    </source>
</reference>
<evidence type="ECO:0000256" key="2">
    <source>
        <dbReference type="ARBA" id="ARBA00023015"/>
    </source>
</evidence>
<dbReference type="OrthoDB" id="280196at2"/>
<dbReference type="KEGG" id="snep:Enr13x_41230"/>
<keyword evidence="2" id="KW-0805">Transcription regulation</keyword>
<sequence length="130" mass="14700">MPRPANSTPTDVELQILRALWEYGPCGVGPIHECLHRVKGTNYSTTVKMLSVMLGKGLVKRDESKRPHIYRAVWTRERTGKSLLRDLAKKVYNGSVSSLVMQALSSSKASDEDIERIREILEEMENRDDG</sequence>
<dbReference type="GO" id="GO:0003677">
    <property type="term" value="F:DNA binding"/>
    <property type="evidence" value="ECO:0007669"/>
    <property type="project" value="UniProtKB-KW"/>
</dbReference>
<dbReference type="InterPro" id="IPR036390">
    <property type="entry name" value="WH_DNA-bd_sf"/>
</dbReference>
<keyword evidence="3" id="KW-0238">DNA-binding</keyword>
<keyword evidence="6" id="KW-1185">Reference proteome</keyword>
<dbReference type="EMBL" id="CP037423">
    <property type="protein sequence ID" value="QDV44259.1"/>
    <property type="molecule type" value="Genomic_DNA"/>
</dbReference>
<dbReference type="InterPro" id="IPR005650">
    <property type="entry name" value="BlaI_family"/>
</dbReference>
<comment type="similarity">
    <text evidence="1">Belongs to the BlaI transcriptional regulatory family.</text>
</comment>
<dbReference type="SUPFAM" id="SSF46785">
    <property type="entry name" value="Winged helix' DNA-binding domain"/>
    <property type="match status" value="1"/>
</dbReference>
<evidence type="ECO:0000256" key="4">
    <source>
        <dbReference type="ARBA" id="ARBA00023163"/>
    </source>
</evidence>
<evidence type="ECO:0000256" key="1">
    <source>
        <dbReference type="ARBA" id="ARBA00011046"/>
    </source>
</evidence>
<evidence type="ECO:0000256" key="3">
    <source>
        <dbReference type="ARBA" id="ARBA00023125"/>
    </source>
</evidence>
<proteinExistence type="inferred from homology"/>
<dbReference type="InterPro" id="IPR036388">
    <property type="entry name" value="WH-like_DNA-bd_sf"/>
</dbReference>
<protein>
    <submittedName>
        <fullName evidence="5">Penicillinase repressor</fullName>
    </submittedName>
</protein>
<dbReference type="GO" id="GO:0045892">
    <property type="term" value="P:negative regulation of DNA-templated transcription"/>
    <property type="evidence" value="ECO:0007669"/>
    <property type="project" value="InterPro"/>
</dbReference>
<dbReference type="Pfam" id="PF03965">
    <property type="entry name" value="Penicillinase_R"/>
    <property type="match status" value="1"/>
</dbReference>
<accession>A0A518HTS5</accession>
<organism evidence="5 6">
    <name type="scientific">Stieleria neptunia</name>
    <dbReference type="NCBI Taxonomy" id="2527979"/>
    <lineage>
        <taxon>Bacteria</taxon>
        <taxon>Pseudomonadati</taxon>
        <taxon>Planctomycetota</taxon>
        <taxon>Planctomycetia</taxon>
        <taxon>Pirellulales</taxon>
        <taxon>Pirellulaceae</taxon>
        <taxon>Stieleria</taxon>
    </lineage>
</organism>
<evidence type="ECO:0000313" key="5">
    <source>
        <dbReference type="EMBL" id="QDV44259.1"/>
    </source>
</evidence>
<dbReference type="PIRSF" id="PIRSF019455">
    <property type="entry name" value="CopR_AtkY"/>
    <property type="match status" value="1"/>
</dbReference>
<gene>
    <name evidence="5" type="primary">blaI_6</name>
    <name evidence="5" type="ORF">Enr13x_41230</name>
</gene>
<name>A0A518HTS5_9BACT</name>
<keyword evidence="4" id="KW-0804">Transcription</keyword>
<dbReference type="Gene3D" id="1.10.10.10">
    <property type="entry name" value="Winged helix-like DNA-binding domain superfamily/Winged helix DNA-binding domain"/>
    <property type="match status" value="1"/>
</dbReference>
<dbReference type="RefSeq" id="WP_145388631.1">
    <property type="nucleotide sequence ID" value="NZ_CP037423.1"/>
</dbReference>
<dbReference type="Gene3D" id="1.10.4040.10">
    <property type="entry name" value="Penicillinase repressor domain"/>
    <property type="match status" value="1"/>
</dbReference>
<dbReference type="AlphaFoldDB" id="A0A518HTS5"/>
<evidence type="ECO:0000313" key="6">
    <source>
        <dbReference type="Proteomes" id="UP000319004"/>
    </source>
</evidence>
<dbReference type="Proteomes" id="UP000319004">
    <property type="component" value="Chromosome"/>
</dbReference>